<dbReference type="OrthoDB" id="8480336at2"/>
<evidence type="ECO:0000313" key="1">
    <source>
        <dbReference type="EMBL" id="OYQ20204.1"/>
    </source>
</evidence>
<evidence type="ECO:0000313" key="2">
    <source>
        <dbReference type="Proteomes" id="UP000216361"/>
    </source>
</evidence>
<sequence length="123" mass="13980">MSEIDERAFQLRTVTQLIERTNGGDDFDGLNKDMNKIVESLQTQICDHHVDTAKGSLTITIEFTADRKGLDVVINSKVKTPNRPVTKDRFFVTDTNWITLRNPNKGTMFEGHDLGRAPRHNHS</sequence>
<proteinExistence type="predicted"/>
<dbReference type="EMBL" id="NOXS01000029">
    <property type="protein sequence ID" value="OYQ20204.1"/>
    <property type="molecule type" value="Genomic_DNA"/>
</dbReference>
<protein>
    <submittedName>
        <fullName evidence="1">Uncharacterized protein</fullName>
    </submittedName>
</protein>
<dbReference type="Proteomes" id="UP000216361">
    <property type="component" value="Unassembled WGS sequence"/>
</dbReference>
<keyword evidence="2" id="KW-1185">Reference proteome</keyword>
<reference evidence="1 2" key="1">
    <citation type="submission" date="2017-07" db="EMBL/GenBank/DDBJ databases">
        <title>Elstera cyanobacteriorum sp. nov., a novel bacterium isolated from cyanobacterial aggregates in a eutrophic lake.</title>
        <authorList>
            <person name="Cai H."/>
        </authorList>
    </citation>
    <scope>NUCLEOTIDE SEQUENCE [LARGE SCALE GENOMIC DNA]</scope>
    <source>
        <strain evidence="1 2">TH019</strain>
    </source>
</reference>
<accession>A0A255XV13</accession>
<name>A0A255XV13_9PROT</name>
<organism evidence="1 2">
    <name type="scientific">Elstera cyanobacteriorum</name>
    <dbReference type="NCBI Taxonomy" id="2022747"/>
    <lineage>
        <taxon>Bacteria</taxon>
        <taxon>Pseudomonadati</taxon>
        <taxon>Pseudomonadota</taxon>
        <taxon>Alphaproteobacteria</taxon>
        <taxon>Rhodospirillales</taxon>
        <taxon>Rhodospirillaceae</taxon>
        <taxon>Elstera</taxon>
    </lineage>
</organism>
<comment type="caution">
    <text evidence="1">The sequence shown here is derived from an EMBL/GenBank/DDBJ whole genome shotgun (WGS) entry which is preliminary data.</text>
</comment>
<gene>
    <name evidence="1" type="ORF">CHR90_05715</name>
</gene>
<dbReference type="RefSeq" id="WP_094408027.1">
    <property type="nucleotide sequence ID" value="NZ_BMJZ01000001.1"/>
</dbReference>
<dbReference type="AlphaFoldDB" id="A0A255XV13"/>